<accession>A0A124FF45</accession>
<dbReference type="RefSeq" id="WP_015850057.1">
    <property type="nucleotide sequence ID" value="NZ_LGFD01000048.1"/>
</dbReference>
<evidence type="ECO:0000256" key="9">
    <source>
        <dbReference type="ARBA" id="ARBA00059506"/>
    </source>
</evidence>
<protein>
    <recommendedName>
        <fullName evidence="10">A-type ATP synthase subunit D</fullName>
    </recommendedName>
</protein>
<evidence type="ECO:0000256" key="7">
    <source>
        <dbReference type="ARBA" id="ARBA00023136"/>
    </source>
</evidence>
<dbReference type="OMA" id="REEFFRM"/>
<sequence>MTRILKVKPTRMELLRLKRRIKLAEKGHKILKEKQDALIMEFFTIYDEALALRREVNQKIAEAFEQLRLAEIDVGIVKLSEIALSVKSNKEIKIKRRNIMGVPVPLIEAEGFRRDPYERGYAFVSTSPKVDVTAETFEEVLELVTRLAEIEETLKRLAKEIEKTKRRVNALEYIIIPRMAETVKYISQHLDEMERENFFRLKRVKALLEAKAQG</sequence>
<evidence type="ECO:0000256" key="4">
    <source>
        <dbReference type="ARBA" id="ARBA00022475"/>
    </source>
</evidence>
<comment type="subunit">
    <text evidence="10">Has multiple subunits with at least A(3), B(3), C, D, E, F, H, I and proteolipid K(x).</text>
</comment>
<dbReference type="Gene3D" id="1.10.287.3240">
    <property type="match status" value="1"/>
</dbReference>
<keyword evidence="6 10" id="KW-0406">Ion transport</keyword>
<evidence type="ECO:0000256" key="10">
    <source>
        <dbReference type="HAMAP-Rule" id="MF_00271"/>
    </source>
</evidence>
<evidence type="ECO:0000256" key="5">
    <source>
        <dbReference type="ARBA" id="ARBA00022781"/>
    </source>
</evidence>
<keyword evidence="11" id="KW-0175">Coiled coil</keyword>
<keyword evidence="5 10" id="KW-0375">Hydrogen ion transport</keyword>
<keyword evidence="4 10" id="KW-1003">Cell membrane</keyword>
<evidence type="ECO:0000256" key="11">
    <source>
        <dbReference type="SAM" id="Coils"/>
    </source>
</evidence>
<keyword evidence="7 10" id="KW-0472">Membrane</keyword>
<evidence type="ECO:0000313" key="12">
    <source>
        <dbReference type="EMBL" id="KUK16911.1"/>
    </source>
</evidence>
<evidence type="ECO:0000256" key="8">
    <source>
        <dbReference type="ARBA" id="ARBA00023310"/>
    </source>
</evidence>
<keyword evidence="8 10" id="KW-0066">ATP synthesis</keyword>
<dbReference type="NCBIfam" id="TIGR00309">
    <property type="entry name" value="V_ATPase_subD"/>
    <property type="match status" value="1"/>
</dbReference>
<proteinExistence type="inferred from homology"/>
<dbReference type="AlphaFoldDB" id="A0A124FF45"/>
<dbReference type="GO" id="GO:0046961">
    <property type="term" value="F:proton-transporting ATPase activity, rotational mechanism"/>
    <property type="evidence" value="ECO:0007669"/>
    <property type="project" value="InterPro"/>
</dbReference>
<dbReference type="SMR" id="A0A124FF45"/>
<dbReference type="HAMAP" id="MF_00271">
    <property type="entry name" value="ATP_synth_D_arch"/>
    <property type="match status" value="1"/>
</dbReference>
<comment type="subcellular location">
    <subcellularLocation>
        <location evidence="1 10">Cell membrane</location>
        <topology evidence="1 10">Peripheral membrane protein</topology>
    </subcellularLocation>
</comment>
<comment type="similarity">
    <text evidence="2 10">Belongs to the V-ATPase D subunit family.</text>
</comment>
<dbReference type="PANTHER" id="PTHR11671">
    <property type="entry name" value="V-TYPE ATP SYNTHASE SUBUNIT D"/>
    <property type="match status" value="1"/>
</dbReference>
<dbReference type="GO" id="GO:0005524">
    <property type="term" value="F:ATP binding"/>
    <property type="evidence" value="ECO:0007669"/>
    <property type="project" value="UniProtKB-UniRule"/>
</dbReference>
<keyword evidence="3 10" id="KW-0813">Transport</keyword>
<dbReference type="NCBIfam" id="NF001545">
    <property type="entry name" value="PRK00373.1-4"/>
    <property type="match status" value="1"/>
</dbReference>
<evidence type="ECO:0000256" key="6">
    <source>
        <dbReference type="ARBA" id="ARBA00023065"/>
    </source>
</evidence>
<feature type="coiled-coil region" evidence="11">
    <location>
        <begin position="14"/>
        <end position="73"/>
    </location>
</feature>
<comment type="caution">
    <text evidence="12">The sequence shown here is derived from an EMBL/GenBank/DDBJ whole genome shotgun (WGS) entry which is preliminary data.</text>
</comment>
<evidence type="ECO:0000256" key="3">
    <source>
        <dbReference type="ARBA" id="ARBA00022448"/>
    </source>
</evidence>
<dbReference type="GeneID" id="8096800"/>
<dbReference type="PATRIC" id="fig|172049.5.peg.1887"/>
<dbReference type="InterPro" id="IPR002699">
    <property type="entry name" value="V_ATPase_D"/>
</dbReference>
<dbReference type="Proteomes" id="UP000053911">
    <property type="component" value="Unassembled WGS sequence"/>
</dbReference>
<reference evidence="13" key="1">
    <citation type="journal article" date="2015" name="MBio">
        <title>Genome-Resolved Metagenomic Analysis Reveals Roles for Candidate Phyla and Other Microbial Community Members in Biogeochemical Transformations in Oil Reservoirs.</title>
        <authorList>
            <person name="Hu P."/>
            <person name="Tom L."/>
            <person name="Singh A."/>
            <person name="Thomas B.C."/>
            <person name="Baker B.J."/>
            <person name="Piceno Y.M."/>
            <person name="Andersen G.L."/>
            <person name="Banfield J.F."/>
        </authorList>
    </citation>
    <scope>NUCLEOTIDE SEQUENCE [LARGE SCALE GENOMIC DNA]</scope>
</reference>
<dbReference type="GO" id="GO:0005886">
    <property type="term" value="C:plasma membrane"/>
    <property type="evidence" value="ECO:0007669"/>
    <property type="project" value="UniProtKB-SubCell"/>
</dbReference>
<name>A0A124FF45_9EURY</name>
<comment type="function">
    <text evidence="9 10">Component of the A-type ATP synthase that produces ATP from ADP in the presence of a proton gradient across the membrane.</text>
</comment>
<feature type="coiled-coil region" evidence="11">
    <location>
        <begin position="140"/>
        <end position="174"/>
    </location>
</feature>
<organism evidence="12 13">
    <name type="scientific">Thermococcus sibiricus</name>
    <dbReference type="NCBI Taxonomy" id="172049"/>
    <lineage>
        <taxon>Archaea</taxon>
        <taxon>Methanobacteriati</taxon>
        <taxon>Methanobacteriota</taxon>
        <taxon>Thermococci</taxon>
        <taxon>Thermococcales</taxon>
        <taxon>Thermococcaceae</taxon>
        <taxon>Thermococcus</taxon>
    </lineage>
</organism>
<evidence type="ECO:0000256" key="2">
    <source>
        <dbReference type="ARBA" id="ARBA00005850"/>
    </source>
</evidence>
<dbReference type="GO" id="GO:0046933">
    <property type="term" value="F:proton-transporting ATP synthase activity, rotational mechanism"/>
    <property type="evidence" value="ECO:0007669"/>
    <property type="project" value="UniProtKB-UniRule"/>
</dbReference>
<evidence type="ECO:0000256" key="1">
    <source>
        <dbReference type="ARBA" id="ARBA00004202"/>
    </source>
</evidence>
<gene>
    <name evidence="10" type="primary">atpD</name>
    <name evidence="12" type="ORF">XD54_1791</name>
</gene>
<dbReference type="Pfam" id="PF01813">
    <property type="entry name" value="ATP-synt_D"/>
    <property type="match status" value="1"/>
</dbReference>
<dbReference type="GO" id="GO:0042777">
    <property type="term" value="P:proton motive force-driven plasma membrane ATP synthesis"/>
    <property type="evidence" value="ECO:0007669"/>
    <property type="project" value="UniProtKB-UniRule"/>
</dbReference>
<dbReference type="FunFam" id="1.10.287.3240:FF:000007">
    <property type="entry name" value="V-type ATP synthase subunit D"/>
    <property type="match status" value="1"/>
</dbReference>
<evidence type="ECO:0000313" key="13">
    <source>
        <dbReference type="Proteomes" id="UP000053911"/>
    </source>
</evidence>
<dbReference type="EMBL" id="LGFD01000048">
    <property type="protein sequence ID" value="KUK16911.1"/>
    <property type="molecule type" value="Genomic_DNA"/>
</dbReference>